<proteinExistence type="predicted"/>
<comment type="caution">
    <text evidence="1">The sequence shown here is derived from an EMBL/GenBank/DDBJ whole genome shotgun (WGS) entry which is preliminary data.</text>
</comment>
<reference evidence="2" key="1">
    <citation type="submission" date="2018-08" db="EMBL/GenBank/DDBJ databases">
        <authorList>
            <person name="Liu Z.-W."/>
            <person name="Du Z.-J."/>
        </authorList>
    </citation>
    <scope>NUCLEOTIDE SEQUENCE [LARGE SCALE GENOMIC DNA]</scope>
    <source>
        <strain evidence="2">H4X</strain>
    </source>
</reference>
<gene>
    <name evidence="1" type="ORF">DXT99_26440</name>
</gene>
<dbReference type="AlphaFoldDB" id="A0A3D8KYU2"/>
<sequence>MISTHAQYYAVASRIEQIKDAPAGSEAAKELKVLMSLIVSFESEKQQTAWANPAEQFKAKFYRM</sequence>
<dbReference type="Proteomes" id="UP000256708">
    <property type="component" value="Unassembled WGS sequence"/>
</dbReference>
<dbReference type="EMBL" id="QRGR01000061">
    <property type="protein sequence ID" value="RDV10378.1"/>
    <property type="molecule type" value="Genomic_DNA"/>
</dbReference>
<name>A0A3D8KYU2_9BACT</name>
<keyword evidence="2" id="KW-1185">Reference proteome</keyword>
<protein>
    <submittedName>
        <fullName evidence="1">Uncharacterized protein</fullName>
    </submittedName>
</protein>
<evidence type="ECO:0000313" key="2">
    <source>
        <dbReference type="Proteomes" id="UP000256708"/>
    </source>
</evidence>
<organism evidence="1 2">
    <name type="scientific">Pontibacter diazotrophicus</name>
    <dbReference type="NCBI Taxonomy" id="1400979"/>
    <lineage>
        <taxon>Bacteria</taxon>
        <taxon>Pseudomonadati</taxon>
        <taxon>Bacteroidota</taxon>
        <taxon>Cytophagia</taxon>
        <taxon>Cytophagales</taxon>
        <taxon>Hymenobacteraceae</taxon>
        <taxon>Pontibacter</taxon>
    </lineage>
</organism>
<accession>A0A3D8KYU2</accession>
<dbReference type="OrthoDB" id="9796786at2"/>
<evidence type="ECO:0000313" key="1">
    <source>
        <dbReference type="EMBL" id="RDV10378.1"/>
    </source>
</evidence>
<dbReference type="RefSeq" id="WP_115568604.1">
    <property type="nucleotide sequence ID" value="NZ_QRGR01000061.1"/>
</dbReference>